<evidence type="ECO:0000256" key="9">
    <source>
        <dbReference type="SAM" id="Phobius"/>
    </source>
</evidence>
<dbReference type="InterPro" id="IPR000326">
    <property type="entry name" value="PAP2/HPO"/>
</dbReference>
<dbReference type="GO" id="GO:0046839">
    <property type="term" value="P:phospholipid dephosphorylation"/>
    <property type="evidence" value="ECO:0000318"/>
    <property type="project" value="GO_Central"/>
</dbReference>
<evidence type="ECO:0000313" key="12">
    <source>
        <dbReference type="Proteomes" id="UP000007110"/>
    </source>
</evidence>
<feature type="region of interest" description="Disordered" evidence="8">
    <location>
        <begin position="31"/>
        <end position="85"/>
    </location>
</feature>
<dbReference type="InParanoid" id="A0A7M7RCG9"/>
<dbReference type="Pfam" id="PF01569">
    <property type="entry name" value="PAP2"/>
    <property type="match status" value="1"/>
</dbReference>
<evidence type="ECO:0000256" key="4">
    <source>
        <dbReference type="ARBA" id="ARBA00022824"/>
    </source>
</evidence>
<feature type="transmembrane region" description="Helical" evidence="9">
    <location>
        <begin position="335"/>
        <end position="367"/>
    </location>
</feature>
<feature type="compositionally biased region" description="Low complexity" evidence="8">
    <location>
        <begin position="65"/>
        <end position="76"/>
    </location>
</feature>
<accession>A0A7M7RCG9</accession>
<dbReference type="PANTHER" id="PTHR14969">
    <property type="entry name" value="SPHINGOSINE-1-PHOSPHATE PHOSPHOHYDROLASE"/>
    <property type="match status" value="1"/>
</dbReference>
<evidence type="ECO:0000256" key="3">
    <source>
        <dbReference type="ARBA" id="ARBA00022801"/>
    </source>
</evidence>
<keyword evidence="5 9" id="KW-1133">Transmembrane helix</keyword>
<proteinExistence type="inferred from homology"/>
<dbReference type="RefSeq" id="XP_787135.3">
    <property type="nucleotide sequence ID" value="XM_782042.5"/>
</dbReference>
<reference evidence="11" key="2">
    <citation type="submission" date="2021-01" db="UniProtKB">
        <authorList>
            <consortium name="EnsemblMetazoa"/>
        </authorList>
    </citation>
    <scope>IDENTIFICATION</scope>
</reference>
<keyword evidence="4" id="KW-0256">Endoplasmic reticulum</keyword>
<feature type="transmembrane region" description="Helical" evidence="9">
    <location>
        <begin position="180"/>
        <end position="201"/>
    </location>
</feature>
<dbReference type="GeneID" id="582069"/>
<feature type="domain" description="Phosphatidic acid phosphatase type 2/haloperoxidase" evidence="10">
    <location>
        <begin position="133"/>
        <end position="249"/>
    </location>
</feature>
<dbReference type="Proteomes" id="UP000007110">
    <property type="component" value="Unassembled WGS sequence"/>
</dbReference>
<evidence type="ECO:0000256" key="1">
    <source>
        <dbReference type="ARBA" id="ARBA00004477"/>
    </source>
</evidence>
<dbReference type="SMART" id="SM00014">
    <property type="entry name" value="acidPPc"/>
    <property type="match status" value="1"/>
</dbReference>
<comment type="similarity">
    <text evidence="7">Belongs to the type 2 lipid phosphate phosphatase family.</text>
</comment>
<feature type="transmembrane region" description="Helical" evidence="9">
    <location>
        <begin position="232"/>
        <end position="252"/>
    </location>
</feature>
<feature type="transmembrane region" description="Helical" evidence="9">
    <location>
        <begin position="264"/>
        <end position="282"/>
    </location>
</feature>
<dbReference type="OrthoDB" id="301434at2759"/>
<dbReference type="PANTHER" id="PTHR14969:SF28">
    <property type="entry name" value="DIHYDROSPHINGOSINE 1-PHOSPHATE PHOSPHATASE LCB3-RELATED"/>
    <property type="match status" value="1"/>
</dbReference>
<dbReference type="SUPFAM" id="SSF48317">
    <property type="entry name" value="Acid phosphatase/Vanadium-dependent haloperoxidase"/>
    <property type="match status" value="1"/>
</dbReference>
<protein>
    <recommendedName>
        <fullName evidence="10">Phosphatidic acid phosphatase type 2/haloperoxidase domain-containing protein</fullName>
    </recommendedName>
</protein>
<name>A0A7M7RCG9_STRPU</name>
<dbReference type="OMA" id="RMVMKAV"/>
<feature type="transmembrane region" description="Helical" evidence="9">
    <location>
        <begin position="207"/>
        <end position="225"/>
    </location>
</feature>
<dbReference type="GO" id="GO:0042392">
    <property type="term" value="F:sphingosine-1-phosphate phosphatase activity"/>
    <property type="evidence" value="ECO:0000318"/>
    <property type="project" value="GO_Central"/>
</dbReference>
<feature type="transmembrane region" description="Helical" evidence="9">
    <location>
        <begin position="294"/>
        <end position="315"/>
    </location>
</feature>
<evidence type="ECO:0000256" key="2">
    <source>
        <dbReference type="ARBA" id="ARBA00022692"/>
    </source>
</evidence>
<sequence length="411" mass="46455">MEAEKGWMYNSETVAKIQLFFGLECVPVADIQDEPPQPNSNNKKPHNGQSNGVTHRPVSPQHDVSSQSLQGPGSSGESRRLGDPNATVSAAPVEYRVHNKFWHYLFAFGAALGDDIFYYTVFPFWFFNISPWVIRRVILMWGLLMYVGQASKEIIRWPRPLSPPVAPLERRYYQEYGMPSTHAMVGTLVPFTVLIVTWGKVEYPKEVGVLLAISYTLLVCMSRLYKGMHYILDIFGGIFITALLMAIVFQFLEPLDTFLITHPYAPLFSMATAFFLSIIYPTQDGWSSTRADTIVIMGVTTGIYSSLWLCHQQGIPPMYDELPSPHIKWPGPYSILLMLCRQVIGLALMGLSHVTFKTIILGILSAINGEKITEETKKQTWIEIPYKYITYFAICVALNYLSPLVFEKVGL</sequence>
<dbReference type="Gene3D" id="1.20.144.10">
    <property type="entry name" value="Phosphatidic acid phosphatase type 2/haloperoxidase"/>
    <property type="match status" value="1"/>
</dbReference>
<keyword evidence="6 9" id="KW-0472">Membrane</keyword>
<dbReference type="EnsemblMetazoa" id="XM_782042">
    <property type="protein sequence ID" value="XP_787135"/>
    <property type="gene ID" value="LOC582069"/>
</dbReference>
<feature type="transmembrane region" description="Helical" evidence="9">
    <location>
        <begin position="104"/>
        <end position="126"/>
    </location>
</feature>
<evidence type="ECO:0000259" key="10">
    <source>
        <dbReference type="SMART" id="SM00014"/>
    </source>
</evidence>
<evidence type="ECO:0000256" key="6">
    <source>
        <dbReference type="ARBA" id="ARBA00023136"/>
    </source>
</evidence>
<organism evidence="11 12">
    <name type="scientific">Strongylocentrotus purpuratus</name>
    <name type="common">Purple sea urchin</name>
    <dbReference type="NCBI Taxonomy" id="7668"/>
    <lineage>
        <taxon>Eukaryota</taxon>
        <taxon>Metazoa</taxon>
        <taxon>Echinodermata</taxon>
        <taxon>Eleutherozoa</taxon>
        <taxon>Echinozoa</taxon>
        <taxon>Echinoidea</taxon>
        <taxon>Euechinoidea</taxon>
        <taxon>Echinacea</taxon>
        <taxon>Camarodonta</taxon>
        <taxon>Echinidea</taxon>
        <taxon>Strongylocentrotidae</taxon>
        <taxon>Strongylocentrotus</taxon>
    </lineage>
</organism>
<dbReference type="InterPro" id="IPR036938">
    <property type="entry name" value="PAP2/HPO_sf"/>
</dbReference>
<comment type="subcellular location">
    <subcellularLocation>
        <location evidence="1">Endoplasmic reticulum membrane</location>
        <topology evidence="1">Multi-pass membrane protein</topology>
    </subcellularLocation>
</comment>
<dbReference type="FunCoup" id="A0A7M7RCG9">
    <property type="interactions" value="23"/>
</dbReference>
<reference evidence="12" key="1">
    <citation type="submission" date="2015-02" db="EMBL/GenBank/DDBJ databases">
        <title>Genome sequencing for Strongylocentrotus purpuratus.</title>
        <authorList>
            <person name="Murali S."/>
            <person name="Liu Y."/>
            <person name="Vee V."/>
            <person name="English A."/>
            <person name="Wang M."/>
            <person name="Skinner E."/>
            <person name="Han Y."/>
            <person name="Muzny D.M."/>
            <person name="Worley K.C."/>
            <person name="Gibbs R.A."/>
        </authorList>
    </citation>
    <scope>NUCLEOTIDE SEQUENCE</scope>
</reference>
<evidence type="ECO:0000256" key="7">
    <source>
        <dbReference type="ARBA" id="ARBA00038324"/>
    </source>
</evidence>
<dbReference type="GO" id="GO:0005789">
    <property type="term" value="C:endoplasmic reticulum membrane"/>
    <property type="evidence" value="ECO:0000318"/>
    <property type="project" value="GO_Central"/>
</dbReference>
<feature type="compositionally biased region" description="Polar residues" evidence="8">
    <location>
        <begin position="39"/>
        <end position="53"/>
    </location>
</feature>
<keyword evidence="2 9" id="KW-0812">Transmembrane</keyword>
<dbReference type="AlphaFoldDB" id="A0A7M7RCG9"/>
<feature type="transmembrane region" description="Helical" evidence="9">
    <location>
        <begin position="388"/>
        <end position="406"/>
    </location>
</feature>
<keyword evidence="12" id="KW-1185">Reference proteome</keyword>
<evidence type="ECO:0000256" key="5">
    <source>
        <dbReference type="ARBA" id="ARBA00022989"/>
    </source>
</evidence>
<dbReference type="GO" id="GO:0006670">
    <property type="term" value="P:sphingosine metabolic process"/>
    <property type="evidence" value="ECO:0000318"/>
    <property type="project" value="GO_Central"/>
</dbReference>
<feature type="transmembrane region" description="Helical" evidence="9">
    <location>
        <begin position="132"/>
        <end position="149"/>
    </location>
</feature>
<evidence type="ECO:0000313" key="11">
    <source>
        <dbReference type="EnsemblMetazoa" id="XP_787135"/>
    </source>
</evidence>
<dbReference type="CDD" id="cd03388">
    <property type="entry name" value="PAP2_SPPase1"/>
    <property type="match status" value="1"/>
</dbReference>
<dbReference type="KEGG" id="spu:582069"/>
<evidence type="ECO:0000256" key="8">
    <source>
        <dbReference type="SAM" id="MobiDB-lite"/>
    </source>
</evidence>
<keyword evidence="3" id="KW-0378">Hydrolase</keyword>